<name>A0A9J5Y6N7_SOLCO</name>
<comment type="caution">
    <text evidence="1">The sequence shown here is derived from an EMBL/GenBank/DDBJ whole genome shotgun (WGS) entry which is preliminary data.</text>
</comment>
<sequence>MSSKAKMASTINGITKLLCFPTDSLYGKASGYIVSQITRARTHLCSSYENPQIQDFEGGKELEMPERKS</sequence>
<keyword evidence="2" id="KW-1185">Reference proteome</keyword>
<protein>
    <submittedName>
        <fullName evidence="1">Uncharacterized protein</fullName>
    </submittedName>
</protein>
<proteinExistence type="predicted"/>
<accession>A0A9J5Y6N7</accession>
<reference evidence="1 2" key="1">
    <citation type="submission" date="2020-09" db="EMBL/GenBank/DDBJ databases">
        <title>De no assembly of potato wild relative species, Solanum commersonii.</title>
        <authorList>
            <person name="Cho K."/>
        </authorList>
    </citation>
    <scope>NUCLEOTIDE SEQUENCE [LARGE SCALE GENOMIC DNA]</scope>
    <source>
        <strain evidence="1">LZ3.2</strain>
        <tissue evidence="1">Leaf</tissue>
    </source>
</reference>
<evidence type="ECO:0000313" key="2">
    <source>
        <dbReference type="Proteomes" id="UP000824120"/>
    </source>
</evidence>
<dbReference type="Proteomes" id="UP000824120">
    <property type="component" value="Chromosome 7"/>
</dbReference>
<gene>
    <name evidence="1" type="ORF">H5410_035942</name>
</gene>
<organism evidence="1 2">
    <name type="scientific">Solanum commersonii</name>
    <name type="common">Commerson's wild potato</name>
    <name type="synonym">Commerson's nightshade</name>
    <dbReference type="NCBI Taxonomy" id="4109"/>
    <lineage>
        <taxon>Eukaryota</taxon>
        <taxon>Viridiplantae</taxon>
        <taxon>Streptophyta</taxon>
        <taxon>Embryophyta</taxon>
        <taxon>Tracheophyta</taxon>
        <taxon>Spermatophyta</taxon>
        <taxon>Magnoliopsida</taxon>
        <taxon>eudicotyledons</taxon>
        <taxon>Gunneridae</taxon>
        <taxon>Pentapetalae</taxon>
        <taxon>asterids</taxon>
        <taxon>lamiids</taxon>
        <taxon>Solanales</taxon>
        <taxon>Solanaceae</taxon>
        <taxon>Solanoideae</taxon>
        <taxon>Solaneae</taxon>
        <taxon>Solanum</taxon>
    </lineage>
</organism>
<dbReference type="AlphaFoldDB" id="A0A9J5Y6N7"/>
<dbReference type="EMBL" id="JACXVP010000007">
    <property type="protein sequence ID" value="KAG5594710.1"/>
    <property type="molecule type" value="Genomic_DNA"/>
</dbReference>
<evidence type="ECO:0000313" key="1">
    <source>
        <dbReference type="EMBL" id="KAG5594710.1"/>
    </source>
</evidence>